<organism evidence="7">
    <name type="scientific">Limosilactobacillus reuteri</name>
    <name type="common">Lactobacillus reuteri</name>
    <dbReference type="NCBI Taxonomy" id="1598"/>
    <lineage>
        <taxon>Bacteria</taxon>
        <taxon>Bacillati</taxon>
        <taxon>Bacillota</taxon>
        <taxon>Bacilli</taxon>
        <taxon>Lactobacillales</taxon>
        <taxon>Lactobacillaceae</taxon>
        <taxon>Limosilactobacillus</taxon>
    </lineage>
</organism>
<evidence type="ECO:0000256" key="3">
    <source>
        <dbReference type="ARBA" id="ARBA00023172"/>
    </source>
</evidence>
<dbReference type="GO" id="GO:0003677">
    <property type="term" value="F:DNA binding"/>
    <property type="evidence" value="ECO:0007669"/>
    <property type="project" value="UniProtKB-UniRule"/>
</dbReference>
<dbReference type="GO" id="GO:0006310">
    <property type="term" value="P:DNA recombination"/>
    <property type="evidence" value="ECO:0007669"/>
    <property type="project" value="UniProtKB-KW"/>
</dbReference>
<evidence type="ECO:0000256" key="4">
    <source>
        <dbReference type="PROSITE-ProRule" id="PRU01248"/>
    </source>
</evidence>
<dbReference type="Gene3D" id="1.10.150.130">
    <property type="match status" value="1"/>
</dbReference>
<name>A0A0U5JJL5_LIMRT</name>
<dbReference type="Gene3D" id="1.10.443.10">
    <property type="entry name" value="Intergrase catalytic core"/>
    <property type="match status" value="1"/>
</dbReference>
<reference evidence="7" key="1">
    <citation type="submission" date="2015-10" db="EMBL/GenBank/DDBJ databases">
        <authorList>
            <person name="Gilbert D.G."/>
        </authorList>
    </citation>
    <scope>NUCLEOTIDE SEQUENCE</scope>
    <source>
        <strain evidence="7">Pg-3b</strain>
    </source>
</reference>
<dbReference type="InterPro" id="IPR010998">
    <property type="entry name" value="Integrase_recombinase_N"/>
</dbReference>
<dbReference type="InterPro" id="IPR011010">
    <property type="entry name" value="DNA_brk_join_enz"/>
</dbReference>
<dbReference type="InterPro" id="IPR013762">
    <property type="entry name" value="Integrase-like_cat_sf"/>
</dbReference>
<dbReference type="RefSeq" id="WP_086141242.1">
    <property type="nucleotide sequence ID" value="NZ_LN887241.1"/>
</dbReference>
<evidence type="ECO:0000256" key="2">
    <source>
        <dbReference type="ARBA" id="ARBA00023125"/>
    </source>
</evidence>
<accession>A0A0U5JJL5</accession>
<dbReference type="InterPro" id="IPR002104">
    <property type="entry name" value="Integrase_catalytic"/>
</dbReference>
<evidence type="ECO:0000256" key="1">
    <source>
        <dbReference type="ARBA" id="ARBA00008857"/>
    </source>
</evidence>
<feature type="domain" description="Core-binding (CB)" evidence="6">
    <location>
        <begin position="58"/>
        <end position="140"/>
    </location>
</feature>
<dbReference type="Pfam" id="PF13102">
    <property type="entry name" value="Phage_int_SAM_5"/>
    <property type="match status" value="1"/>
</dbReference>
<evidence type="ECO:0000259" key="5">
    <source>
        <dbReference type="PROSITE" id="PS51898"/>
    </source>
</evidence>
<evidence type="ECO:0000259" key="6">
    <source>
        <dbReference type="PROSITE" id="PS51900"/>
    </source>
</evidence>
<dbReference type="SUPFAM" id="SSF56349">
    <property type="entry name" value="DNA breaking-rejoining enzymes"/>
    <property type="match status" value="1"/>
</dbReference>
<comment type="similarity">
    <text evidence="1">Belongs to the 'phage' integrase family.</text>
</comment>
<dbReference type="InterPro" id="IPR044068">
    <property type="entry name" value="CB"/>
</dbReference>
<dbReference type="GO" id="GO:0015074">
    <property type="term" value="P:DNA integration"/>
    <property type="evidence" value="ECO:0007669"/>
    <property type="project" value="InterPro"/>
</dbReference>
<dbReference type="PROSITE" id="PS51900">
    <property type="entry name" value="CB"/>
    <property type="match status" value="1"/>
</dbReference>
<protein>
    <submittedName>
        <fullName evidence="7">Integrase</fullName>
    </submittedName>
</protein>
<evidence type="ECO:0000313" key="7">
    <source>
        <dbReference type="EMBL" id="CUR37075.1"/>
    </source>
</evidence>
<gene>
    <name evidence="7" type="ORF">LRLP16767_LRPG3B_00867</name>
</gene>
<proteinExistence type="inferred from homology"/>
<dbReference type="AlphaFoldDB" id="A0A0U5JJL5"/>
<dbReference type="InterPro" id="IPR025269">
    <property type="entry name" value="SAM-like_dom"/>
</dbReference>
<dbReference type="EMBL" id="LN887241">
    <property type="protein sequence ID" value="CUR37075.1"/>
    <property type="molecule type" value="Genomic_DNA"/>
</dbReference>
<keyword evidence="2 4" id="KW-0238">DNA-binding</keyword>
<dbReference type="PANTHER" id="PTHR30349">
    <property type="entry name" value="PHAGE INTEGRASE-RELATED"/>
    <property type="match status" value="1"/>
</dbReference>
<feature type="domain" description="Tyr recombinase" evidence="5">
    <location>
        <begin position="161"/>
        <end position="357"/>
    </location>
</feature>
<dbReference type="PROSITE" id="PS51898">
    <property type="entry name" value="TYR_RECOMBINASE"/>
    <property type="match status" value="1"/>
</dbReference>
<dbReference type="Pfam" id="PF00589">
    <property type="entry name" value="Phage_integrase"/>
    <property type="match status" value="1"/>
</dbReference>
<dbReference type="PANTHER" id="PTHR30349:SF64">
    <property type="entry name" value="PROPHAGE INTEGRASE INTD-RELATED"/>
    <property type="match status" value="1"/>
</dbReference>
<keyword evidence="3" id="KW-0233">DNA recombination</keyword>
<dbReference type="InterPro" id="IPR050090">
    <property type="entry name" value="Tyrosine_recombinase_XerCD"/>
</dbReference>
<dbReference type="CDD" id="cd01189">
    <property type="entry name" value="INT_ICEBs1_C_like"/>
    <property type="match status" value="1"/>
</dbReference>
<sequence length="367" mass="43128">MAKPRKQKDGSWIGDFSWTDEKHKHHRKRKRFRYKKDADYWTLDMESQHAQGKNKAATKFIYLFDHYYNLRKKPFVKINTQYGWDLAKSWFVDYFGKDKLVDNITQDEYQEFLLSKSKSNTKNTIRGVHQRLSEIFRYAVDEGYIVRNPAKTARIAGKETRAVQYLNLDQIKKLLNYIFTAHIPRRHNSDKPIGTAWMVAAAIVTGCRLNELAGLTWDRIDVNNNIIHIDRQLSRDRKFVDLKTKNAKRDISVPHSFIKRLLNIKDNGDTFIFYTQTNRTIQVSTANYELQSLLKQCKISAPGFHFHSLRHSHVALLLSDGVDIYSISKRLGHSRFDITLNTYAYLIDEKQDKDNKKIVNYLSELTD</sequence>